<feature type="region of interest" description="Disordered" evidence="1">
    <location>
        <begin position="27"/>
        <end position="48"/>
    </location>
</feature>
<name>A0A8H4ERF1_GIGMA</name>
<dbReference type="OrthoDB" id="2439520at2759"/>
<dbReference type="AlphaFoldDB" id="A0A8H4ERF1"/>
<keyword evidence="3" id="KW-1185">Reference proteome</keyword>
<dbReference type="EMBL" id="WTPW01000160">
    <property type="protein sequence ID" value="KAF0540931.1"/>
    <property type="molecule type" value="Genomic_DNA"/>
</dbReference>
<evidence type="ECO:0000256" key="1">
    <source>
        <dbReference type="SAM" id="MobiDB-lite"/>
    </source>
</evidence>
<evidence type="ECO:0000313" key="2">
    <source>
        <dbReference type="EMBL" id="KAF0540931.1"/>
    </source>
</evidence>
<sequence length="151" mass="17975">MRNFIFKTLLTPETFRNGNKIKRHKTLKNSQVPQRKIQQKSLKTNQNQEKKNTLVETFCKDTMPTSLNLNLHKPSKEILSTYKNRRIFYNNFSHIIAVHSTNWRTYKVIKLGYYPSVSKFTRKKNIAYQIPDEYEVETNLAGLLIRCKTQY</sequence>
<reference evidence="2 3" key="1">
    <citation type="journal article" date="2019" name="Environ. Microbiol.">
        <title>At the nexus of three kingdoms: the genome of the mycorrhizal fungus Gigaspora margarita provides insights into plant, endobacterial and fungal interactions.</title>
        <authorList>
            <person name="Venice F."/>
            <person name="Ghignone S."/>
            <person name="Salvioli di Fossalunga A."/>
            <person name="Amselem J."/>
            <person name="Novero M."/>
            <person name="Xianan X."/>
            <person name="Sedzielewska Toro K."/>
            <person name="Morin E."/>
            <person name="Lipzen A."/>
            <person name="Grigoriev I.V."/>
            <person name="Henrissat B."/>
            <person name="Martin F.M."/>
            <person name="Bonfante P."/>
        </authorList>
    </citation>
    <scope>NUCLEOTIDE SEQUENCE [LARGE SCALE GENOMIC DNA]</scope>
    <source>
        <strain evidence="2 3">BEG34</strain>
    </source>
</reference>
<protein>
    <submittedName>
        <fullName evidence="2">Uncharacterized protein</fullName>
    </submittedName>
</protein>
<gene>
    <name evidence="2" type="ORF">F8M41_006031</name>
</gene>
<proteinExistence type="predicted"/>
<comment type="caution">
    <text evidence="2">The sequence shown here is derived from an EMBL/GenBank/DDBJ whole genome shotgun (WGS) entry which is preliminary data.</text>
</comment>
<evidence type="ECO:0000313" key="3">
    <source>
        <dbReference type="Proteomes" id="UP000439903"/>
    </source>
</evidence>
<organism evidence="2 3">
    <name type="scientific">Gigaspora margarita</name>
    <dbReference type="NCBI Taxonomy" id="4874"/>
    <lineage>
        <taxon>Eukaryota</taxon>
        <taxon>Fungi</taxon>
        <taxon>Fungi incertae sedis</taxon>
        <taxon>Mucoromycota</taxon>
        <taxon>Glomeromycotina</taxon>
        <taxon>Glomeromycetes</taxon>
        <taxon>Diversisporales</taxon>
        <taxon>Gigasporaceae</taxon>
        <taxon>Gigaspora</taxon>
    </lineage>
</organism>
<accession>A0A8H4ERF1</accession>
<dbReference type="Proteomes" id="UP000439903">
    <property type="component" value="Unassembled WGS sequence"/>
</dbReference>